<protein>
    <recommendedName>
        <fullName evidence="1">YrdC-like domain-containing protein</fullName>
    </recommendedName>
</protein>
<dbReference type="PROSITE" id="PS51163">
    <property type="entry name" value="YRDC"/>
    <property type="match status" value="1"/>
</dbReference>
<dbReference type="InterPro" id="IPR017945">
    <property type="entry name" value="DHBP_synth_RibB-like_a/b_dom"/>
</dbReference>
<sequence>MAKIYTIHPETPQTRTLEQITAALKDGAVMLYPTDTVYAIGCDLNAKSAITRVRQIKQLANDKPLTFLCPSLSDIASYAIVSNTAYRIMKHLIPGPYTFLLPTTKLVPKLVMNPKRKTTGIRVPDHRVCQGLMQTLGNPIISTSAYLPTDEDMAETAMRQIEHPISGAELFDRLDKLVDLIIDDGSEPQIQVSTILELTTETPLVLRRGLGWEAVADWDTGGDGDEQPA</sequence>
<dbReference type="Gene3D" id="3.90.870.10">
    <property type="entry name" value="DHBP synthase"/>
    <property type="match status" value="1"/>
</dbReference>
<dbReference type="OrthoDB" id="9814580at2"/>
<gene>
    <name evidence="2" type="ORF">DO97_09785</name>
</gene>
<dbReference type="Pfam" id="PF01300">
    <property type="entry name" value="Sua5_yciO_yrdC"/>
    <property type="match status" value="1"/>
</dbReference>
<dbReference type="Proteomes" id="UP000030170">
    <property type="component" value="Unassembled WGS sequence"/>
</dbReference>
<dbReference type="PANTHER" id="PTHR42828:SF3">
    <property type="entry name" value="THREONYLCARBAMOYL-AMP SYNTHASE"/>
    <property type="match status" value="1"/>
</dbReference>
<keyword evidence="3" id="KW-1185">Reference proteome</keyword>
<comment type="caution">
    <text evidence="2">The sequence shown here is derived from an EMBL/GenBank/DDBJ whole genome shotgun (WGS) entry which is preliminary data.</text>
</comment>
<dbReference type="RefSeq" id="WP_036534189.1">
    <property type="nucleotide sequence ID" value="NZ_JJML01000029.1"/>
</dbReference>
<accession>A0A098TJI1</accession>
<evidence type="ECO:0000313" key="2">
    <source>
        <dbReference type="EMBL" id="KGF72359.1"/>
    </source>
</evidence>
<dbReference type="SUPFAM" id="SSF55821">
    <property type="entry name" value="YrdC/RibB"/>
    <property type="match status" value="1"/>
</dbReference>
<dbReference type="EMBL" id="JJML01000029">
    <property type="protein sequence ID" value="KGF72359.1"/>
    <property type="molecule type" value="Genomic_DNA"/>
</dbReference>
<name>A0A098TJI1_9CYAN</name>
<reference evidence="2 3" key="1">
    <citation type="journal article" date="2014" name="Mol. Ecol.">
        <title>Evolution of Synechococcus.</title>
        <authorList>
            <person name="Dvorak P."/>
            <person name="Casamatta D."/>
            <person name="Hasler P."/>
            <person name="Poulickova A."/>
            <person name="Ondrej V."/>
            <person name="Sanges R."/>
        </authorList>
    </citation>
    <scope>NUCLEOTIDE SEQUENCE [LARGE SCALE GENOMIC DNA]</scope>
    <source>
        <strain evidence="2 3">CAUP A 1101</strain>
    </source>
</reference>
<organism evidence="2 3">
    <name type="scientific">Neosynechococcus sphagnicola sy1</name>
    <dbReference type="NCBI Taxonomy" id="1497020"/>
    <lineage>
        <taxon>Bacteria</taxon>
        <taxon>Bacillati</taxon>
        <taxon>Cyanobacteriota</taxon>
        <taxon>Cyanophyceae</taxon>
        <taxon>Neosynechococcales</taxon>
        <taxon>Neosynechococcaceae</taxon>
        <taxon>Neosynechococcus</taxon>
    </lineage>
</organism>
<dbReference type="GO" id="GO:0003725">
    <property type="term" value="F:double-stranded RNA binding"/>
    <property type="evidence" value="ECO:0007669"/>
    <property type="project" value="InterPro"/>
</dbReference>
<dbReference type="NCBIfam" id="TIGR00057">
    <property type="entry name" value="L-threonylcarbamoyladenylate synthase"/>
    <property type="match status" value="1"/>
</dbReference>
<dbReference type="InterPro" id="IPR006070">
    <property type="entry name" value="Sua5-like_dom"/>
</dbReference>
<dbReference type="PANTHER" id="PTHR42828">
    <property type="entry name" value="DHBP SYNTHASE RIBB-LIKE ALPHA/BETA DOMAIN-CONTAINING PROTEIN"/>
    <property type="match status" value="1"/>
</dbReference>
<proteinExistence type="predicted"/>
<feature type="domain" description="YrdC-like" evidence="1">
    <location>
        <begin position="14"/>
        <end position="211"/>
    </location>
</feature>
<dbReference type="STRING" id="1497020.DO97_09785"/>
<evidence type="ECO:0000313" key="3">
    <source>
        <dbReference type="Proteomes" id="UP000030170"/>
    </source>
</evidence>
<evidence type="ECO:0000259" key="1">
    <source>
        <dbReference type="PROSITE" id="PS51163"/>
    </source>
</evidence>
<dbReference type="AlphaFoldDB" id="A0A098TJI1"/>
<dbReference type="InterPro" id="IPR052532">
    <property type="entry name" value="SUA5_domain"/>
</dbReference>